<dbReference type="Gene3D" id="1.10.10.60">
    <property type="entry name" value="Homeodomain-like"/>
    <property type="match status" value="1"/>
</dbReference>
<dbReference type="SUPFAM" id="SSF46689">
    <property type="entry name" value="Homeodomain-like"/>
    <property type="match status" value="1"/>
</dbReference>
<dbReference type="Pfam" id="PF02909">
    <property type="entry name" value="TetR_C_1"/>
    <property type="match status" value="1"/>
</dbReference>
<evidence type="ECO:0000256" key="4">
    <source>
        <dbReference type="PROSITE-ProRule" id="PRU00335"/>
    </source>
</evidence>
<dbReference type="PANTHER" id="PTHR30055">
    <property type="entry name" value="HTH-TYPE TRANSCRIPTIONAL REGULATOR RUTR"/>
    <property type="match status" value="1"/>
</dbReference>
<dbReference type="KEGG" id="acad:UA74_17885"/>
<dbReference type="AlphaFoldDB" id="A0AAC9PT12"/>
<dbReference type="PROSITE" id="PS50977">
    <property type="entry name" value="HTH_TETR_2"/>
    <property type="match status" value="1"/>
</dbReference>
<keyword evidence="7" id="KW-1185">Reference proteome</keyword>
<keyword evidence="1" id="KW-0805">Transcription regulation</keyword>
<evidence type="ECO:0000313" key="6">
    <source>
        <dbReference type="EMBL" id="APU15605.1"/>
    </source>
</evidence>
<feature type="DNA-binding region" description="H-T-H motif" evidence="4">
    <location>
        <begin position="54"/>
        <end position="73"/>
    </location>
</feature>
<dbReference type="EMBL" id="CP016076">
    <property type="protein sequence ID" value="APU15605.1"/>
    <property type="molecule type" value="Genomic_DNA"/>
</dbReference>
<evidence type="ECO:0000256" key="1">
    <source>
        <dbReference type="ARBA" id="ARBA00023015"/>
    </source>
</evidence>
<dbReference type="GO" id="GO:0000976">
    <property type="term" value="F:transcription cis-regulatory region binding"/>
    <property type="evidence" value="ECO:0007669"/>
    <property type="project" value="TreeGrafter"/>
</dbReference>
<proteinExistence type="predicted"/>
<dbReference type="Gene3D" id="1.10.357.10">
    <property type="entry name" value="Tetracycline Repressor, domain 2"/>
    <property type="match status" value="1"/>
</dbReference>
<evidence type="ECO:0000313" key="7">
    <source>
        <dbReference type="Proteomes" id="UP000185511"/>
    </source>
</evidence>
<evidence type="ECO:0000256" key="2">
    <source>
        <dbReference type="ARBA" id="ARBA00023125"/>
    </source>
</evidence>
<keyword evidence="2 4" id="KW-0238">DNA-binding</keyword>
<organism evidence="6 7">
    <name type="scientific">Actinoalloteichus fjordicus</name>
    <dbReference type="NCBI Taxonomy" id="1612552"/>
    <lineage>
        <taxon>Bacteria</taxon>
        <taxon>Bacillati</taxon>
        <taxon>Actinomycetota</taxon>
        <taxon>Actinomycetes</taxon>
        <taxon>Pseudonocardiales</taxon>
        <taxon>Pseudonocardiaceae</taxon>
        <taxon>Actinoalloteichus</taxon>
    </lineage>
</organism>
<dbReference type="InterPro" id="IPR036271">
    <property type="entry name" value="Tet_transcr_reg_TetR-rel_C_sf"/>
</dbReference>
<reference evidence="7" key="1">
    <citation type="submission" date="2016-06" db="EMBL/GenBank/DDBJ databases">
        <title>Complete genome sequence of Actinoalloteichus fjordicus DSM 46855 (=ADI127-17), type strain of the new species Actinoalloteichus fjordicus.</title>
        <authorList>
            <person name="Ruckert C."/>
            <person name="Nouioui I."/>
            <person name="Willmese J."/>
            <person name="van Wezel G."/>
            <person name="Klenk H.-P."/>
            <person name="Kalinowski J."/>
            <person name="Zotchev S.B."/>
        </authorList>
    </citation>
    <scope>NUCLEOTIDE SEQUENCE [LARGE SCALE GENOMIC DNA]</scope>
    <source>
        <strain evidence="7">ADI127-7</strain>
    </source>
</reference>
<evidence type="ECO:0000259" key="5">
    <source>
        <dbReference type="PROSITE" id="PS50977"/>
    </source>
</evidence>
<dbReference type="PANTHER" id="PTHR30055:SF151">
    <property type="entry name" value="TRANSCRIPTIONAL REGULATORY PROTEIN"/>
    <property type="match status" value="1"/>
</dbReference>
<dbReference type="SUPFAM" id="SSF48498">
    <property type="entry name" value="Tetracyclin repressor-like, C-terminal domain"/>
    <property type="match status" value="1"/>
</dbReference>
<accession>A0AAC9PT12</accession>
<dbReference type="Pfam" id="PF00440">
    <property type="entry name" value="TetR_N"/>
    <property type="match status" value="1"/>
</dbReference>
<sequence>MTDDDAKRAAARSLELLWGERQRPRRGPKPSLSVDEIVRAAIEVADADGLPALSMGRVAEQLGTGVASLYRYVPGKAELVALVVDAVLGSPPPSVTEGTDWRSRLAEWARFSLDVFRRRTWILPLLTTRKGVPGPNETSWLESALAATSNTGLADVERVEVISLLTMYVRGAAQVAADMRLGTPDEEVSDSPVSGPMLRLISSERFPTLSSVVASGTFEQPTDVVEFGLNRVLDGIEAFIQTKTNQSGPA</sequence>
<dbReference type="InterPro" id="IPR009057">
    <property type="entry name" value="Homeodomain-like_sf"/>
</dbReference>
<evidence type="ECO:0000256" key="3">
    <source>
        <dbReference type="ARBA" id="ARBA00023163"/>
    </source>
</evidence>
<dbReference type="InterPro" id="IPR050109">
    <property type="entry name" value="HTH-type_TetR-like_transc_reg"/>
</dbReference>
<dbReference type="InterPro" id="IPR004111">
    <property type="entry name" value="Repressor_TetR_C"/>
</dbReference>
<keyword evidence="3" id="KW-0804">Transcription</keyword>
<protein>
    <submittedName>
        <fullName evidence="6">Transcriptional regulator, TetR family</fullName>
    </submittedName>
</protein>
<feature type="domain" description="HTH tetR-type" evidence="5">
    <location>
        <begin position="31"/>
        <end position="91"/>
    </location>
</feature>
<dbReference type="RefSeq" id="WP_075741299.1">
    <property type="nucleotide sequence ID" value="NZ_CP016076.1"/>
</dbReference>
<dbReference type="InterPro" id="IPR001647">
    <property type="entry name" value="HTH_TetR"/>
</dbReference>
<gene>
    <name evidence="6" type="ORF">UA74_17885</name>
</gene>
<dbReference type="GO" id="GO:0003700">
    <property type="term" value="F:DNA-binding transcription factor activity"/>
    <property type="evidence" value="ECO:0007669"/>
    <property type="project" value="TreeGrafter"/>
</dbReference>
<dbReference type="GO" id="GO:0045892">
    <property type="term" value="P:negative regulation of DNA-templated transcription"/>
    <property type="evidence" value="ECO:0007669"/>
    <property type="project" value="InterPro"/>
</dbReference>
<dbReference type="Proteomes" id="UP000185511">
    <property type="component" value="Chromosome"/>
</dbReference>
<name>A0AAC9PT12_9PSEU</name>